<dbReference type="GO" id="GO:0004749">
    <property type="term" value="F:ribose phosphate diphosphokinase activity"/>
    <property type="evidence" value="ECO:0007669"/>
    <property type="project" value="UniProtKB-UniRule"/>
</dbReference>
<feature type="binding site" evidence="9">
    <location>
        <position position="141"/>
    </location>
    <ligand>
        <name>Mg(2+)</name>
        <dbReference type="ChEBI" id="CHEBI:18420"/>
    </ligand>
</feature>
<dbReference type="GO" id="GO:0006015">
    <property type="term" value="P:5-phosphoribose 1-diphosphate biosynthetic process"/>
    <property type="evidence" value="ECO:0007669"/>
    <property type="project" value="UniProtKB-UniRule"/>
</dbReference>
<keyword evidence="6 9" id="KW-0067">ATP-binding</keyword>
<keyword evidence="12" id="KW-1185">Reference proteome</keyword>
<comment type="subunit">
    <text evidence="9">Homohexamer.</text>
</comment>
<keyword evidence="4 9" id="KW-0547">Nucleotide-binding</keyword>
<keyword evidence="3 9" id="KW-0545">Nucleotide biosynthesis</keyword>
<feature type="active site" evidence="9">
    <location>
        <position position="207"/>
    </location>
</feature>
<dbReference type="FunFam" id="3.40.50.2020:FF:000002">
    <property type="entry name" value="Ribose-phosphate pyrophosphokinase"/>
    <property type="match status" value="1"/>
</dbReference>
<dbReference type="HAMAP" id="MF_00583_B">
    <property type="entry name" value="RibP_PPkinase_B"/>
    <property type="match status" value="1"/>
</dbReference>
<dbReference type="InterPro" id="IPR037515">
    <property type="entry name" value="Rib-P_diPkinase_bac"/>
</dbReference>
<dbReference type="SUPFAM" id="SSF53271">
    <property type="entry name" value="PRTase-like"/>
    <property type="match status" value="1"/>
</dbReference>
<dbReference type="GO" id="GO:0002189">
    <property type="term" value="C:ribose phosphate diphosphokinase complex"/>
    <property type="evidence" value="ECO:0007669"/>
    <property type="project" value="TreeGrafter"/>
</dbReference>
<evidence type="ECO:0000256" key="9">
    <source>
        <dbReference type="HAMAP-Rule" id="MF_00583"/>
    </source>
</evidence>
<dbReference type="GO" id="GO:0009156">
    <property type="term" value="P:ribonucleoside monophosphate biosynthetic process"/>
    <property type="evidence" value="ECO:0007669"/>
    <property type="project" value="InterPro"/>
</dbReference>
<dbReference type="CDD" id="cd06223">
    <property type="entry name" value="PRTases_typeI"/>
    <property type="match status" value="1"/>
</dbReference>
<dbReference type="InterPro" id="IPR029057">
    <property type="entry name" value="PRTase-like"/>
</dbReference>
<keyword evidence="5 9" id="KW-0418">Kinase</keyword>
<sequence length="335" mass="36509">MVLEEKMAKYADSHLKVFSLSGNRPLAEKIADSIGVELSNINIARFSDGEIQINIEESVRGDNVYVIQSTSAPVNDNLMELLIMIDALRRASAKTINVVMPYYGYARQDRKARSREPITAKLVANMLETVGATRVLALDLHAAQIQGFFDIPVDHMAGSAKLADYLLTSGIANENTIVVSPDHGGVTRARALAELLGSSEPIAIIDKRRPKANVAQIMNIIGDVKGKRAIMIDDMIDTGGTIAKGAQKLKDEGASEVYVVATHAVFSSDAVENLQNSVFEKVIVTDSIDLPEDKKFSKLVQVTVADLIAEAIVRINENRAVSPMFKQRFNSANTR</sequence>
<reference evidence="11 12" key="1">
    <citation type="journal article" date="2015" name="Genome Announc.">
        <title>Expanding the biotechnology potential of lactobacilli through comparative genomics of 213 strains and associated genera.</title>
        <authorList>
            <person name="Sun Z."/>
            <person name="Harris H.M."/>
            <person name="McCann A."/>
            <person name="Guo C."/>
            <person name="Argimon S."/>
            <person name="Zhang W."/>
            <person name="Yang X."/>
            <person name="Jeffery I.B."/>
            <person name="Cooney J.C."/>
            <person name="Kagawa T.F."/>
            <person name="Liu W."/>
            <person name="Song Y."/>
            <person name="Salvetti E."/>
            <person name="Wrobel A."/>
            <person name="Rasinkangas P."/>
            <person name="Parkhill J."/>
            <person name="Rea M.C."/>
            <person name="O'Sullivan O."/>
            <person name="Ritari J."/>
            <person name="Douillard F.P."/>
            <person name="Paul Ross R."/>
            <person name="Yang R."/>
            <person name="Briner A.E."/>
            <person name="Felis G.E."/>
            <person name="de Vos W.M."/>
            <person name="Barrangou R."/>
            <person name="Klaenhammer T.R."/>
            <person name="Caufield P.W."/>
            <person name="Cui Y."/>
            <person name="Zhang H."/>
            <person name="O'Toole P.W."/>
        </authorList>
    </citation>
    <scope>NUCLEOTIDE SEQUENCE [LARGE SCALE GENOMIC DNA]</scope>
    <source>
        <strain evidence="11 12">DSM 20593</strain>
    </source>
</reference>
<dbReference type="Proteomes" id="UP000051655">
    <property type="component" value="Unassembled WGS sequence"/>
</dbReference>
<feature type="binding site" evidence="9">
    <location>
        <position position="233"/>
    </location>
    <ligand>
        <name>D-ribose 5-phosphate</name>
        <dbReference type="ChEBI" id="CHEBI:78346"/>
    </ligand>
</feature>
<feature type="domain" description="Ribose-phosphate pyrophosphokinase N-terminal" evidence="10">
    <location>
        <begin position="15"/>
        <end position="131"/>
    </location>
</feature>
<evidence type="ECO:0000256" key="6">
    <source>
        <dbReference type="ARBA" id="ARBA00022840"/>
    </source>
</evidence>
<comment type="caution">
    <text evidence="11">The sequence shown here is derived from an EMBL/GenBank/DDBJ whole genome shotgun (WGS) entry which is preliminary data.</text>
</comment>
<feature type="binding site" evidence="9">
    <location>
        <begin position="107"/>
        <end position="108"/>
    </location>
    <ligand>
        <name>ATP</name>
        <dbReference type="ChEBI" id="CHEBI:30616"/>
    </ligand>
</feature>
<feature type="binding site" evidence="9">
    <location>
        <begin position="48"/>
        <end position="50"/>
    </location>
    <ligand>
        <name>ATP</name>
        <dbReference type="ChEBI" id="CHEBI:30616"/>
    </ligand>
</feature>
<dbReference type="GO" id="GO:0000287">
    <property type="term" value="F:magnesium ion binding"/>
    <property type="evidence" value="ECO:0007669"/>
    <property type="project" value="UniProtKB-UniRule"/>
</dbReference>
<dbReference type="GO" id="GO:0005524">
    <property type="term" value="F:ATP binding"/>
    <property type="evidence" value="ECO:0007669"/>
    <property type="project" value="UniProtKB-KW"/>
</dbReference>
<feature type="binding site" evidence="9">
    <location>
        <position position="209"/>
    </location>
    <ligand>
        <name>D-ribose 5-phosphate</name>
        <dbReference type="ChEBI" id="CHEBI:78346"/>
    </ligand>
</feature>
<evidence type="ECO:0000256" key="1">
    <source>
        <dbReference type="ARBA" id="ARBA00022679"/>
    </source>
</evidence>
<keyword evidence="9" id="KW-0963">Cytoplasm</keyword>
<dbReference type="EMBL" id="JQBP01000002">
    <property type="protein sequence ID" value="KRN75345.1"/>
    <property type="molecule type" value="Genomic_DNA"/>
</dbReference>
<organism evidence="11 12">
    <name type="scientific">Weissella kandleri</name>
    <dbReference type="NCBI Taxonomy" id="1616"/>
    <lineage>
        <taxon>Bacteria</taxon>
        <taxon>Bacillati</taxon>
        <taxon>Bacillota</taxon>
        <taxon>Bacilli</taxon>
        <taxon>Lactobacillales</taxon>
        <taxon>Lactobacillaceae</taxon>
        <taxon>Weissella</taxon>
    </lineage>
</organism>
<feature type="binding site" evidence="9">
    <location>
        <begin position="237"/>
        <end position="241"/>
    </location>
    <ligand>
        <name>D-ribose 5-phosphate</name>
        <dbReference type="ChEBI" id="CHEBI:78346"/>
    </ligand>
</feature>
<evidence type="ECO:0000259" key="10">
    <source>
        <dbReference type="Pfam" id="PF13793"/>
    </source>
</evidence>
<dbReference type="InterPro" id="IPR000842">
    <property type="entry name" value="PRib_PP_synth_CS"/>
</dbReference>
<dbReference type="SMART" id="SM01400">
    <property type="entry name" value="Pribosyltran_N"/>
    <property type="match status" value="1"/>
</dbReference>
<accession>A0A0R2JDI5</accession>
<dbReference type="NCBIfam" id="TIGR01251">
    <property type="entry name" value="ribP_PPkin"/>
    <property type="match status" value="1"/>
</dbReference>
<evidence type="ECO:0000256" key="5">
    <source>
        <dbReference type="ARBA" id="ARBA00022777"/>
    </source>
</evidence>
<dbReference type="InterPro" id="IPR000836">
    <property type="entry name" value="PRTase_dom"/>
</dbReference>
<comment type="function">
    <text evidence="9">Involved in the biosynthesis of the central metabolite phospho-alpha-D-ribosyl-1-pyrophosphate (PRPP) via the transfer of pyrophosphoryl group from ATP to 1-hydroxyl of ribose-5-phosphate (Rib-5-P).</text>
</comment>
<dbReference type="GO" id="GO:0016301">
    <property type="term" value="F:kinase activity"/>
    <property type="evidence" value="ECO:0007669"/>
    <property type="project" value="UniProtKB-KW"/>
</dbReference>
<comment type="pathway">
    <text evidence="9">Metabolic intermediate biosynthesis; 5-phospho-alpha-D-ribose 1-diphosphate biosynthesis; 5-phospho-alpha-D-ribose 1-diphosphate from D-ribose 5-phosphate (route I): step 1/1.</text>
</comment>
<dbReference type="GO" id="GO:0005737">
    <property type="term" value="C:cytoplasm"/>
    <property type="evidence" value="ECO:0007669"/>
    <property type="project" value="UniProtKB-SubCell"/>
</dbReference>
<dbReference type="NCBIfam" id="NF002320">
    <property type="entry name" value="PRK01259.1"/>
    <property type="match status" value="1"/>
</dbReference>
<gene>
    <name evidence="9" type="primary">prs</name>
    <name evidence="11" type="ORF">IV73_GL000508</name>
</gene>
<keyword evidence="7 9" id="KW-0460">Magnesium</keyword>
<dbReference type="Pfam" id="PF13793">
    <property type="entry name" value="Pribosyltran_N"/>
    <property type="match status" value="1"/>
</dbReference>
<dbReference type="Gene3D" id="3.40.50.2020">
    <property type="match status" value="2"/>
</dbReference>
<dbReference type="PROSITE" id="PS00114">
    <property type="entry name" value="PRPP_SYNTHASE"/>
    <property type="match status" value="1"/>
</dbReference>
<comment type="subcellular location">
    <subcellularLocation>
        <location evidence="9">Cytoplasm</location>
    </subcellularLocation>
</comment>
<dbReference type="EC" id="2.7.6.1" evidence="9"/>
<name>A0A0R2JDI5_9LACO</name>
<dbReference type="PANTHER" id="PTHR10210:SF41">
    <property type="entry name" value="RIBOSE-PHOSPHATE PYROPHOSPHOKINASE 1, CHLOROPLASTIC"/>
    <property type="match status" value="1"/>
</dbReference>
<dbReference type="PATRIC" id="fig|1616.3.peg.524"/>
<feature type="binding site" evidence="9">
    <location>
        <position position="182"/>
    </location>
    <ligand>
        <name>Mg(2+)</name>
        <dbReference type="ChEBI" id="CHEBI:18420"/>
    </ligand>
</feature>
<dbReference type="InterPro" id="IPR005946">
    <property type="entry name" value="Rib-P_diPkinase"/>
</dbReference>
<proteinExistence type="inferred from homology"/>
<protein>
    <recommendedName>
        <fullName evidence="9">Ribose-phosphate pyrophosphokinase</fullName>
        <shortName evidence="9">RPPK</shortName>
        <ecNumber evidence="9">2.7.6.1</ecNumber>
    </recommendedName>
    <alternativeName>
        <fullName evidence="9">5-phospho-D-ribosyl alpha-1-diphosphate synthase</fullName>
    </alternativeName>
    <alternativeName>
        <fullName evidence="9">Phosphoribosyl diphosphate synthase</fullName>
    </alternativeName>
    <alternativeName>
        <fullName evidence="9">Phosphoribosyl pyrophosphate synthase</fullName>
        <shortName evidence="9">P-Rib-PP synthase</shortName>
        <shortName evidence="9">PRPP synthase</shortName>
        <shortName evidence="9">PRPPase</shortName>
    </alternativeName>
</protein>
<evidence type="ECO:0000256" key="7">
    <source>
        <dbReference type="ARBA" id="ARBA00022842"/>
    </source>
</evidence>
<dbReference type="Pfam" id="PF14572">
    <property type="entry name" value="Pribosyl_synth"/>
    <property type="match status" value="1"/>
</dbReference>
<evidence type="ECO:0000313" key="11">
    <source>
        <dbReference type="EMBL" id="KRN75345.1"/>
    </source>
</evidence>
<evidence type="ECO:0000256" key="3">
    <source>
        <dbReference type="ARBA" id="ARBA00022727"/>
    </source>
</evidence>
<keyword evidence="1 9" id="KW-0808">Transferase</keyword>
<dbReference type="STRING" id="1616.IV73_GL000508"/>
<evidence type="ECO:0000313" key="12">
    <source>
        <dbReference type="Proteomes" id="UP000051655"/>
    </source>
</evidence>
<comment type="catalytic activity">
    <reaction evidence="8 9">
        <text>D-ribose 5-phosphate + ATP = 5-phospho-alpha-D-ribose 1-diphosphate + AMP + H(+)</text>
        <dbReference type="Rhea" id="RHEA:15609"/>
        <dbReference type="ChEBI" id="CHEBI:15378"/>
        <dbReference type="ChEBI" id="CHEBI:30616"/>
        <dbReference type="ChEBI" id="CHEBI:58017"/>
        <dbReference type="ChEBI" id="CHEBI:78346"/>
        <dbReference type="ChEBI" id="CHEBI:456215"/>
        <dbReference type="EC" id="2.7.6.1"/>
    </reaction>
</comment>
<keyword evidence="2 9" id="KW-0479">Metal-binding</keyword>
<comment type="similarity">
    <text evidence="9">Belongs to the ribose-phosphate pyrophosphokinase family. Class I subfamily.</text>
</comment>
<dbReference type="AlphaFoldDB" id="A0A0R2JDI5"/>
<dbReference type="NCBIfam" id="NF002618">
    <property type="entry name" value="PRK02269.1"/>
    <property type="match status" value="1"/>
</dbReference>
<evidence type="ECO:0000256" key="4">
    <source>
        <dbReference type="ARBA" id="ARBA00022741"/>
    </source>
</evidence>
<dbReference type="UniPathway" id="UPA00087">
    <property type="reaction ID" value="UER00172"/>
</dbReference>
<dbReference type="InterPro" id="IPR029099">
    <property type="entry name" value="Pribosyltran_N"/>
</dbReference>
<dbReference type="FunFam" id="3.40.50.2020:FF:000014">
    <property type="entry name" value="Ribose-phosphate pyrophosphokinase 1"/>
    <property type="match status" value="1"/>
</dbReference>
<comment type="cofactor">
    <cofactor evidence="9">
        <name>Mg(2+)</name>
        <dbReference type="ChEBI" id="CHEBI:18420"/>
    </cofactor>
    <text evidence="9">Binds 2 Mg(2+) ions per subunit.</text>
</comment>
<evidence type="ECO:0000256" key="2">
    <source>
        <dbReference type="ARBA" id="ARBA00022723"/>
    </source>
</evidence>
<dbReference type="PANTHER" id="PTHR10210">
    <property type="entry name" value="RIBOSE-PHOSPHATE DIPHOSPHOKINASE FAMILY MEMBER"/>
    <property type="match status" value="1"/>
</dbReference>
<dbReference type="GO" id="GO:0006164">
    <property type="term" value="P:purine nucleotide biosynthetic process"/>
    <property type="evidence" value="ECO:0007669"/>
    <property type="project" value="TreeGrafter"/>
</dbReference>
<evidence type="ECO:0000256" key="8">
    <source>
        <dbReference type="ARBA" id="ARBA00049535"/>
    </source>
</evidence>